<dbReference type="AlphaFoldDB" id="A0A090R222"/>
<dbReference type="STRING" id="754436.JCM19237_791"/>
<sequence length="85" mass="10222">MLVTLETDEREWSTRVKVKKGKQIIRVPISRDLARHDIYLTTTLTGMQANTPKRYFGIVPVTLNRDARRLERKPRCRRWFARWSH</sequence>
<protein>
    <submittedName>
        <fullName evidence="1">Uncharacterized protein</fullName>
    </submittedName>
</protein>
<reference evidence="1 2" key="1">
    <citation type="journal article" date="2014" name="Genome Announc.">
        <title>Draft Genome Sequences of Two Vibrionaceae Species, Vibrio ponticus C121 and Photobacterium aphoticum C119, Isolated as Coral Reef Microbiota.</title>
        <authorList>
            <person name="Al-saari N."/>
            <person name="Meirelles P.M."/>
            <person name="Mino S."/>
            <person name="Suda W."/>
            <person name="Oshima K."/>
            <person name="Hattori M."/>
            <person name="Ohkuma M."/>
            <person name="Thompson F.L."/>
            <person name="Gomez-Gil B."/>
            <person name="Sawabe T."/>
            <person name="Sawabe T."/>
        </authorList>
    </citation>
    <scope>NUCLEOTIDE SEQUENCE [LARGE SCALE GENOMIC DNA]</scope>
    <source>
        <strain evidence="1 2">JCM 19237</strain>
    </source>
</reference>
<comment type="caution">
    <text evidence="1">The sequence shown here is derived from an EMBL/GenBank/DDBJ whole genome shotgun (WGS) entry which is preliminary data.</text>
</comment>
<evidence type="ECO:0000313" key="2">
    <source>
        <dbReference type="Proteomes" id="UP000029227"/>
    </source>
</evidence>
<name>A0A090R222_9GAMM</name>
<organism evidence="1 2">
    <name type="scientific">Photobacterium aphoticum</name>
    <dbReference type="NCBI Taxonomy" id="754436"/>
    <lineage>
        <taxon>Bacteria</taxon>
        <taxon>Pseudomonadati</taxon>
        <taxon>Pseudomonadota</taxon>
        <taxon>Gammaproteobacteria</taxon>
        <taxon>Vibrionales</taxon>
        <taxon>Vibrionaceae</taxon>
        <taxon>Photobacterium</taxon>
    </lineage>
</organism>
<dbReference type="Proteomes" id="UP000029227">
    <property type="component" value="Unassembled WGS sequence"/>
</dbReference>
<gene>
    <name evidence="1" type="ORF">JCM19237_791</name>
</gene>
<evidence type="ECO:0000313" key="1">
    <source>
        <dbReference type="EMBL" id="GAL08538.1"/>
    </source>
</evidence>
<accession>A0A090R222</accession>
<proteinExistence type="predicted"/>
<dbReference type="EMBL" id="BBMN01000027">
    <property type="protein sequence ID" value="GAL08538.1"/>
    <property type="molecule type" value="Genomic_DNA"/>
</dbReference>